<dbReference type="PANTHER" id="PTHR30035:SF3">
    <property type="entry name" value="INTERMEMBRANE PHOSPHOLIPID TRANSPORT SYSTEM LIPOPROTEIN MLAA"/>
    <property type="match status" value="1"/>
</dbReference>
<comment type="similarity">
    <text evidence="1">Belongs to the MlaA family.</text>
</comment>
<dbReference type="Proteomes" id="UP000246077">
    <property type="component" value="Unassembled WGS sequence"/>
</dbReference>
<feature type="signal peptide" evidence="3">
    <location>
        <begin position="1"/>
        <end position="25"/>
    </location>
</feature>
<gene>
    <name evidence="4" type="ORF">DKG75_00305</name>
</gene>
<name>A0A317ECW4_9PROT</name>
<dbReference type="InterPro" id="IPR007428">
    <property type="entry name" value="MlaA"/>
</dbReference>
<dbReference type="PRINTS" id="PR01805">
    <property type="entry name" value="VACJLIPOPROT"/>
</dbReference>
<evidence type="ECO:0000256" key="1">
    <source>
        <dbReference type="ARBA" id="ARBA00010634"/>
    </source>
</evidence>
<accession>A0A317ECW4</accession>
<dbReference type="PROSITE" id="PS51257">
    <property type="entry name" value="PROKAR_LIPOPROTEIN"/>
    <property type="match status" value="1"/>
</dbReference>
<organism evidence="4 5">
    <name type="scientific">Zavarzinia compransoris</name>
    <dbReference type="NCBI Taxonomy" id="1264899"/>
    <lineage>
        <taxon>Bacteria</taxon>
        <taxon>Pseudomonadati</taxon>
        <taxon>Pseudomonadota</taxon>
        <taxon>Alphaproteobacteria</taxon>
        <taxon>Rhodospirillales</taxon>
        <taxon>Zavarziniaceae</taxon>
        <taxon>Zavarzinia</taxon>
    </lineage>
</organism>
<keyword evidence="2 3" id="KW-0732">Signal</keyword>
<evidence type="ECO:0000313" key="5">
    <source>
        <dbReference type="Proteomes" id="UP000246077"/>
    </source>
</evidence>
<evidence type="ECO:0000256" key="2">
    <source>
        <dbReference type="ARBA" id="ARBA00022729"/>
    </source>
</evidence>
<protein>
    <recommendedName>
        <fullName evidence="6">ABC transporter</fullName>
    </recommendedName>
</protein>
<keyword evidence="5" id="KW-1185">Reference proteome</keyword>
<dbReference type="OrthoDB" id="9785326at2"/>
<dbReference type="EMBL" id="QGLF01000001">
    <property type="protein sequence ID" value="PWR23055.1"/>
    <property type="molecule type" value="Genomic_DNA"/>
</dbReference>
<evidence type="ECO:0000256" key="3">
    <source>
        <dbReference type="SAM" id="SignalP"/>
    </source>
</evidence>
<dbReference type="RefSeq" id="WP_109919090.1">
    <property type="nucleotide sequence ID" value="NZ_QGLF01000001.1"/>
</dbReference>
<sequence>MRMPVQARRLLAAVLLLSAAGLGGCATVSPGRAAAAVPDDPLEGLNRGVFEVNQAIDASIARPVAAAYSGNVPADLRQGLSNALSNLREPYSFVNDLLQARSCQAAEALIRFLVNSTVGIAGVFDVAGDHLGIGHHDNDFGLTLAAWGIPDGPYLVLPLLGPSNLRDAGGAVLEWFAEPVDLAFAEAGVDYLSYVRAGLEALDDRADALKDLDHLNATALDRYAAYRSAARQSRTRAQRAPRCQL</sequence>
<dbReference type="GO" id="GO:0016020">
    <property type="term" value="C:membrane"/>
    <property type="evidence" value="ECO:0007669"/>
    <property type="project" value="InterPro"/>
</dbReference>
<proteinExistence type="inferred from homology"/>
<evidence type="ECO:0008006" key="6">
    <source>
        <dbReference type="Google" id="ProtNLM"/>
    </source>
</evidence>
<feature type="chain" id="PRO_5016240523" description="ABC transporter" evidence="3">
    <location>
        <begin position="26"/>
        <end position="245"/>
    </location>
</feature>
<dbReference type="Pfam" id="PF04333">
    <property type="entry name" value="MlaA"/>
    <property type="match status" value="1"/>
</dbReference>
<dbReference type="PANTHER" id="PTHR30035">
    <property type="entry name" value="LIPOPROTEIN VACJ-RELATED"/>
    <property type="match status" value="1"/>
</dbReference>
<dbReference type="GO" id="GO:0120010">
    <property type="term" value="P:intermembrane phospholipid transfer"/>
    <property type="evidence" value="ECO:0007669"/>
    <property type="project" value="TreeGrafter"/>
</dbReference>
<reference evidence="5" key="1">
    <citation type="submission" date="2018-05" db="EMBL/GenBank/DDBJ databases">
        <title>Zavarzinia sp. HR-AS.</title>
        <authorList>
            <person name="Lee Y."/>
            <person name="Jeon C.O."/>
        </authorList>
    </citation>
    <scope>NUCLEOTIDE SEQUENCE [LARGE SCALE GENOMIC DNA]</scope>
    <source>
        <strain evidence="5">DSM 1231</strain>
    </source>
</reference>
<evidence type="ECO:0000313" key="4">
    <source>
        <dbReference type="EMBL" id="PWR23055.1"/>
    </source>
</evidence>
<dbReference type="AlphaFoldDB" id="A0A317ECW4"/>
<comment type="caution">
    <text evidence="4">The sequence shown here is derived from an EMBL/GenBank/DDBJ whole genome shotgun (WGS) entry which is preliminary data.</text>
</comment>